<name>A0A368GGC1_ANCCA</name>
<comment type="caution">
    <text evidence="4">The sequence shown here is derived from an EMBL/GenBank/DDBJ whole genome shotgun (WGS) entry which is preliminary data.</text>
</comment>
<accession>A0A368GGC1</accession>
<evidence type="ECO:0000259" key="3">
    <source>
        <dbReference type="Pfam" id="PF03474"/>
    </source>
</evidence>
<sequence length="163" mass="17983">MAAQVALKRRQATEDAIALGLRVVAGQVMERLPQGPVWSASTDEDQYLDDRNSICSPVSDPSPSKKSHTEEVQNTHLPALELLTLLFEDQEKRVLELVLEGCNGDVLQAIQHFACIRKVKKCSVFQKPLFPSYPWASFFPLVSAVDLSRAAGGMLSSENQSIE</sequence>
<dbReference type="Pfam" id="PF03474">
    <property type="entry name" value="DMA"/>
    <property type="match status" value="1"/>
</dbReference>
<proteinExistence type="inferred from homology"/>
<dbReference type="Proteomes" id="UP000252519">
    <property type="component" value="Unassembled WGS sequence"/>
</dbReference>
<protein>
    <recommendedName>
        <fullName evidence="3">DMA domain-containing protein</fullName>
    </recommendedName>
</protein>
<evidence type="ECO:0000256" key="1">
    <source>
        <dbReference type="ARBA" id="ARBA00006834"/>
    </source>
</evidence>
<dbReference type="AlphaFoldDB" id="A0A368GGC1"/>
<feature type="domain" description="DMA" evidence="3">
    <location>
        <begin position="79"/>
        <end position="113"/>
    </location>
</feature>
<evidence type="ECO:0000313" key="4">
    <source>
        <dbReference type="EMBL" id="RCN43412.1"/>
    </source>
</evidence>
<keyword evidence="5" id="KW-1185">Reference proteome</keyword>
<dbReference type="STRING" id="29170.A0A368GGC1"/>
<dbReference type="InterPro" id="IPR005173">
    <property type="entry name" value="DMA"/>
</dbReference>
<reference evidence="4 5" key="1">
    <citation type="submission" date="2014-10" db="EMBL/GenBank/DDBJ databases">
        <title>Draft genome of the hookworm Ancylostoma caninum.</title>
        <authorList>
            <person name="Mitreva M."/>
        </authorList>
    </citation>
    <scope>NUCLEOTIDE SEQUENCE [LARGE SCALE GENOMIC DNA]</scope>
    <source>
        <strain evidence="4 5">Baltimore</strain>
    </source>
</reference>
<evidence type="ECO:0000313" key="5">
    <source>
        <dbReference type="Proteomes" id="UP000252519"/>
    </source>
</evidence>
<dbReference type="EMBL" id="JOJR01000158">
    <property type="protein sequence ID" value="RCN43412.1"/>
    <property type="molecule type" value="Genomic_DNA"/>
</dbReference>
<gene>
    <name evidence="4" type="ORF">ANCCAN_10603</name>
</gene>
<comment type="similarity">
    <text evidence="1">Belongs to the DMRT family.</text>
</comment>
<evidence type="ECO:0000256" key="2">
    <source>
        <dbReference type="SAM" id="MobiDB-lite"/>
    </source>
</evidence>
<organism evidence="4 5">
    <name type="scientific">Ancylostoma caninum</name>
    <name type="common">Dog hookworm</name>
    <dbReference type="NCBI Taxonomy" id="29170"/>
    <lineage>
        <taxon>Eukaryota</taxon>
        <taxon>Metazoa</taxon>
        <taxon>Ecdysozoa</taxon>
        <taxon>Nematoda</taxon>
        <taxon>Chromadorea</taxon>
        <taxon>Rhabditida</taxon>
        <taxon>Rhabditina</taxon>
        <taxon>Rhabditomorpha</taxon>
        <taxon>Strongyloidea</taxon>
        <taxon>Ancylostomatidae</taxon>
        <taxon>Ancylostomatinae</taxon>
        <taxon>Ancylostoma</taxon>
    </lineage>
</organism>
<feature type="region of interest" description="Disordered" evidence="2">
    <location>
        <begin position="51"/>
        <end position="71"/>
    </location>
</feature>
<dbReference type="OrthoDB" id="6162476at2759"/>